<sequence length="149" mass="16949">MGAGFLLEIELPTVSNFTRELEYPLEGSDALAYPSKEIAQDLILHAFRAARQLGLISEASGLAYWHMPKRENFRETHQLRTSNGIFWPLPHDLLAESKNFLPPCPMISLHLSHYSNPIHSFINREWTKTLTFTTTRAFIASLTSPLLAR</sequence>
<keyword evidence="2" id="KW-1185">Reference proteome</keyword>
<dbReference type="AlphaFoldDB" id="A0AAN9KD49"/>
<reference evidence="1 2" key="1">
    <citation type="submission" date="2024-01" db="EMBL/GenBank/DDBJ databases">
        <title>The genomes of 5 underutilized Papilionoideae crops provide insights into root nodulation and disease resistanc.</title>
        <authorList>
            <person name="Jiang F."/>
        </authorList>
    </citation>
    <scope>NUCLEOTIDE SEQUENCE [LARGE SCALE GENOMIC DNA]</scope>
    <source>
        <strain evidence="1">LVBAO_FW01</strain>
        <tissue evidence="1">Leaves</tissue>
    </source>
</reference>
<accession>A0AAN9KD49</accession>
<dbReference type="EMBL" id="JAYMYQ010000009">
    <property type="protein sequence ID" value="KAK7313927.1"/>
    <property type="molecule type" value="Genomic_DNA"/>
</dbReference>
<dbReference type="Proteomes" id="UP001367508">
    <property type="component" value="Unassembled WGS sequence"/>
</dbReference>
<name>A0AAN9KD49_CANGL</name>
<organism evidence="1 2">
    <name type="scientific">Canavalia gladiata</name>
    <name type="common">Sword bean</name>
    <name type="synonym">Dolichos gladiatus</name>
    <dbReference type="NCBI Taxonomy" id="3824"/>
    <lineage>
        <taxon>Eukaryota</taxon>
        <taxon>Viridiplantae</taxon>
        <taxon>Streptophyta</taxon>
        <taxon>Embryophyta</taxon>
        <taxon>Tracheophyta</taxon>
        <taxon>Spermatophyta</taxon>
        <taxon>Magnoliopsida</taxon>
        <taxon>eudicotyledons</taxon>
        <taxon>Gunneridae</taxon>
        <taxon>Pentapetalae</taxon>
        <taxon>rosids</taxon>
        <taxon>fabids</taxon>
        <taxon>Fabales</taxon>
        <taxon>Fabaceae</taxon>
        <taxon>Papilionoideae</taxon>
        <taxon>50 kb inversion clade</taxon>
        <taxon>NPAAA clade</taxon>
        <taxon>indigoferoid/millettioid clade</taxon>
        <taxon>Phaseoleae</taxon>
        <taxon>Canavalia</taxon>
    </lineage>
</organism>
<proteinExistence type="predicted"/>
<comment type="caution">
    <text evidence="1">The sequence shown here is derived from an EMBL/GenBank/DDBJ whole genome shotgun (WGS) entry which is preliminary data.</text>
</comment>
<evidence type="ECO:0000313" key="1">
    <source>
        <dbReference type="EMBL" id="KAK7313927.1"/>
    </source>
</evidence>
<evidence type="ECO:0000313" key="2">
    <source>
        <dbReference type="Proteomes" id="UP001367508"/>
    </source>
</evidence>
<protein>
    <submittedName>
        <fullName evidence="1">Uncharacterized protein</fullName>
    </submittedName>
</protein>
<gene>
    <name evidence="1" type="ORF">VNO77_39133</name>
</gene>